<keyword evidence="4" id="KW-1185">Reference proteome</keyword>
<evidence type="ECO:0000313" key="3">
    <source>
        <dbReference type="EMBL" id="RSL15463.1"/>
    </source>
</evidence>
<evidence type="ECO:0000256" key="2">
    <source>
        <dbReference type="SAM" id="SignalP"/>
    </source>
</evidence>
<dbReference type="Proteomes" id="UP000269669">
    <property type="component" value="Unassembled WGS sequence"/>
</dbReference>
<comment type="caution">
    <text evidence="3">The sequence shown here is derived from an EMBL/GenBank/DDBJ whole genome shotgun (WGS) entry which is preliminary data.</text>
</comment>
<dbReference type="OrthoDB" id="116216at2"/>
<feature type="chain" id="PRO_5019431126" description="DUF3138 family protein" evidence="2">
    <location>
        <begin position="24"/>
        <end position="508"/>
    </location>
</feature>
<dbReference type="EMBL" id="RSDW01000001">
    <property type="protein sequence ID" value="RSL15463.1"/>
    <property type="molecule type" value="Genomic_DNA"/>
</dbReference>
<evidence type="ECO:0000313" key="4">
    <source>
        <dbReference type="Proteomes" id="UP000269669"/>
    </source>
</evidence>
<protein>
    <recommendedName>
        <fullName evidence="5">DUF3138 family protein</fullName>
    </recommendedName>
</protein>
<reference evidence="3 4" key="1">
    <citation type="submission" date="2018-12" db="EMBL/GenBank/DDBJ databases">
        <title>Sequencing of bacterial isolates from soil warming experiment in Harvard Forest, Massachusetts, USA.</title>
        <authorList>
            <person name="Deangelis K."/>
        </authorList>
    </citation>
    <scope>NUCLEOTIDE SEQUENCE [LARGE SCALE GENOMIC DNA]</scope>
    <source>
        <strain evidence="3 4">EB153</strain>
    </source>
</reference>
<name>A0A428MF99_9BACT</name>
<accession>A0A428MF99</accession>
<evidence type="ECO:0000256" key="1">
    <source>
        <dbReference type="SAM" id="Coils"/>
    </source>
</evidence>
<proteinExistence type="predicted"/>
<sequence>MRPSVSKPPACLLLALTSIFLNAQTTSQPVISADARTVQLERRLETISSALVAARQQVDQSLQQIHELQQELAEIKQQLPSAQTVPPNSSSSIADPLAALKTSVTDVQERQDTLEAQVKLHDQTKVESDSKYPIHLSGLVLFNAFANRGNVDNIDLPAIAISQPDGASGGSLGAGLRQTILGIEGSGPRIAGARTSANVNMDFFAGLAYANFGTSAGIVRMRTASINLDWPKDSVQAGLVGPLISPLSPTSYATVAEPGMAWAGNLWTWAPQLRYAHQFPLQEDKHVQFEFGLWDTPSSGYNTSDVLRSPSPSEQSRQPAYETRVSYGTSSVDRGLQVGLGGYYSRQHYPYNNNDSWAATVDWRVPLGARFEFSGEGYRGRSLGGLGGGVYKDVLYGTNPVTGAPAFVGLNAIGGWAQFKSHFTQSFEANAATGQDNGFADDFHSIILPSTATSLQLRARNRMIVGNLIYRPKTYLIFSPEYRRIWTWPIYGQGNTADVFTLSMGYQF</sequence>
<organism evidence="3 4">
    <name type="scientific">Edaphobacter aggregans</name>
    <dbReference type="NCBI Taxonomy" id="570835"/>
    <lineage>
        <taxon>Bacteria</taxon>
        <taxon>Pseudomonadati</taxon>
        <taxon>Acidobacteriota</taxon>
        <taxon>Terriglobia</taxon>
        <taxon>Terriglobales</taxon>
        <taxon>Acidobacteriaceae</taxon>
        <taxon>Edaphobacter</taxon>
    </lineage>
</organism>
<dbReference type="AlphaFoldDB" id="A0A428MF99"/>
<evidence type="ECO:0008006" key="5">
    <source>
        <dbReference type="Google" id="ProtNLM"/>
    </source>
</evidence>
<keyword evidence="1" id="KW-0175">Coiled coil</keyword>
<feature type="signal peptide" evidence="2">
    <location>
        <begin position="1"/>
        <end position="23"/>
    </location>
</feature>
<keyword evidence="2" id="KW-0732">Signal</keyword>
<gene>
    <name evidence="3" type="ORF">EDE15_0952</name>
</gene>
<dbReference type="RefSeq" id="WP_125484198.1">
    <property type="nucleotide sequence ID" value="NZ_RSDW01000001.1"/>
</dbReference>
<feature type="coiled-coil region" evidence="1">
    <location>
        <begin position="51"/>
        <end position="117"/>
    </location>
</feature>